<comment type="caution">
    <text evidence="1">The sequence shown here is derived from an EMBL/GenBank/DDBJ whole genome shotgun (WGS) entry which is preliminary data.</text>
</comment>
<gene>
    <name evidence="1" type="ORF">NRB56_34960</name>
</gene>
<evidence type="ECO:0000313" key="2">
    <source>
        <dbReference type="Proteomes" id="UP000431401"/>
    </source>
</evidence>
<reference evidence="1 2" key="1">
    <citation type="submission" date="2019-10" db="EMBL/GenBank/DDBJ databases">
        <title>Nocardia macrotermitis sp. nov. and Nocardia aurantia sp. nov., isolated from the gut of fungus growing-termite Macrotermes natalensis.</title>
        <authorList>
            <person name="Benndorf R."/>
            <person name="Schwitalla J."/>
            <person name="Martin K."/>
            <person name="De Beer W."/>
            <person name="Kaster A.-K."/>
            <person name="Vollmers J."/>
            <person name="Poulsen M."/>
            <person name="Beemelmanns C."/>
        </authorList>
    </citation>
    <scope>NUCLEOTIDE SEQUENCE [LARGE SCALE GENOMIC DNA]</scope>
    <source>
        <strain evidence="1 2">RB56</strain>
    </source>
</reference>
<dbReference type="Proteomes" id="UP000431401">
    <property type="component" value="Unassembled WGS sequence"/>
</dbReference>
<sequence length="33" mass="3798">MTVPANACRFRGRFVPEVPDRPEHHRLVERPAG</sequence>
<organism evidence="1 2">
    <name type="scientific">Nocardia aurantia</name>
    <dbReference type="NCBI Taxonomy" id="2585199"/>
    <lineage>
        <taxon>Bacteria</taxon>
        <taxon>Bacillati</taxon>
        <taxon>Actinomycetota</taxon>
        <taxon>Actinomycetes</taxon>
        <taxon>Mycobacteriales</taxon>
        <taxon>Nocardiaceae</taxon>
        <taxon>Nocardia</taxon>
    </lineage>
</organism>
<keyword evidence="2" id="KW-1185">Reference proteome</keyword>
<proteinExistence type="predicted"/>
<dbReference type="EMBL" id="WEGI01000007">
    <property type="protein sequence ID" value="MQY27913.1"/>
    <property type="molecule type" value="Genomic_DNA"/>
</dbReference>
<name>A0A7K0DQ71_9NOCA</name>
<evidence type="ECO:0000313" key="1">
    <source>
        <dbReference type="EMBL" id="MQY27913.1"/>
    </source>
</evidence>
<accession>A0A7K0DQ71</accession>
<dbReference type="AlphaFoldDB" id="A0A7K0DQ71"/>
<protein>
    <submittedName>
        <fullName evidence="1">Uncharacterized protein</fullName>
    </submittedName>
</protein>